<evidence type="ECO:0000256" key="3">
    <source>
        <dbReference type="ARBA" id="ARBA00022448"/>
    </source>
</evidence>
<feature type="domain" description="Cyclic nucleotide-binding" evidence="18">
    <location>
        <begin position="367"/>
        <end position="471"/>
    </location>
</feature>
<keyword evidence="13 16" id="KW-0472">Membrane</keyword>
<keyword evidence="10 16" id="KW-1133">Transmembrane helix</keyword>
<feature type="transmembrane region" description="Helical" evidence="16">
    <location>
        <begin position="182"/>
        <end position="204"/>
    </location>
</feature>
<dbReference type="GO" id="GO:0005249">
    <property type="term" value="F:voltage-gated potassium channel activity"/>
    <property type="evidence" value="ECO:0007669"/>
    <property type="project" value="UniProtKB-UniRule"/>
</dbReference>
<keyword evidence="9 16" id="KW-0630">Potassium</keyword>
<dbReference type="SMART" id="SM00248">
    <property type="entry name" value="ANK"/>
    <property type="match status" value="6"/>
</dbReference>
<dbReference type="AlphaFoldDB" id="A0A2U1NL73"/>
<dbReference type="InterPro" id="IPR036770">
    <property type="entry name" value="Ankyrin_rpt-contain_sf"/>
</dbReference>
<dbReference type="InterPro" id="IPR014710">
    <property type="entry name" value="RmlC-like_jellyroll"/>
</dbReference>
<protein>
    <recommendedName>
        <fullName evidence="16">Potassium channel</fullName>
    </recommendedName>
</protein>
<dbReference type="GO" id="GO:0034702">
    <property type="term" value="C:monoatomic ion channel complex"/>
    <property type="evidence" value="ECO:0007669"/>
    <property type="project" value="UniProtKB-KW"/>
</dbReference>
<dbReference type="FunFam" id="2.60.120.10:FF:000074">
    <property type="entry name" value="Potassium channel KAT2"/>
    <property type="match status" value="1"/>
</dbReference>
<feature type="repeat" description="ANK" evidence="15">
    <location>
        <begin position="578"/>
        <end position="610"/>
    </location>
</feature>
<evidence type="ECO:0000313" key="19">
    <source>
        <dbReference type="EMBL" id="PWA74277.1"/>
    </source>
</evidence>
<keyword evidence="7 16" id="KW-0631">Potassium channel</keyword>
<evidence type="ECO:0000256" key="4">
    <source>
        <dbReference type="ARBA" id="ARBA00022538"/>
    </source>
</evidence>
<evidence type="ECO:0000256" key="11">
    <source>
        <dbReference type="ARBA" id="ARBA00023043"/>
    </source>
</evidence>
<feature type="transmembrane region" description="Helical" evidence="16">
    <location>
        <begin position="44"/>
        <end position="66"/>
    </location>
</feature>
<reference evidence="19 20" key="1">
    <citation type="journal article" date="2018" name="Mol. Plant">
        <title>The genome of Artemisia annua provides insight into the evolution of Asteraceae family and artemisinin biosynthesis.</title>
        <authorList>
            <person name="Shen Q."/>
            <person name="Zhang L."/>
            <person name="Liao Z."/>
            <person name="Wang S."/>
            <person name="Yan T."/>
            <person name="Shi P."/>
            <person name="Liu M."/>
            <person name="Fu X."/>
            <person name="Pan Q."/>
            <person name="Wang Y."/>
            <person name="Lv Z."/>
            <person name="Lu X."/>
            <person name="Zhang F."/>
            <person name="Jiang W."/>
            <person name="Ma Y."/>
            <person name="Chen M."/>
            <person name="Hao X."/>
            <person name="Li L."/>
            <person name="Tang Y."/>
            <person name="Lv G."/>
            <person name="Zhou Y."/>
            <person name="Sun X."/>
            <person name="Brodelius P.E."/>
            <person name="Rose J.K.C."/>
            <person name="Tang K."/>
        </authorList>
    </citation>
    <scope>NUCLEOTIDE SEQUENCE [LARGE SCALE GENOMIC DNA]</scope>
    <source>
        <strain evidence="20">cv. Huhao1</strain>
        <tissue evidence="19">Leaf</tissue>
    </source>
</reference>
<comment type="subunit">
    <text evidence="16">The potassium channel is composed of a homo- or heterotetrameric complex of pore-forming subunits.</text>
</comment>
<dbReference type="InterPro" id="IPR003938">
    <property type="entry name" value="K_chnl_volt-dep_EAG/ELK/ERG"/>
</dbReference>
<dbReference type="Pfam" id="PF00520">
    <property type="entry name" value="Ion_trans"/>
    <property type="match status" value="1"/>
</dbReference>
<dbReference type="PROSITE" id="PS00888">
    <property type="entry name" value="CNMP_BINDING_1"/>
    <property type="match status" value="1"/>
</dbReference>
<dbReference type="PANTHER" id="PTHR45743:SF11">
    <property type="entry name" value="POTASSIUM CHANNEL"/>
    <property type="match status" value="1"/>
</dbReference>
<evidence type="ECO:0000256" key="1">
    <source>
        <dbReference type="ARBA" id="ARBA00004141"/>
    </source>
</evidence>
<accession>A0A2U1NL73</accession>
<sequence>METRRGEEVDLNEEEEYDSPLRWRPSSDGGRTATSRFLIHPQNWWYVGWKHFIVIWAVYSSFFTPVEFGFFRGLPEDLFLLDIAGQLAFLIDIVLRFFVAYKDPHSHRLICDRNLIAIRYLKSRFVLDVLGCLPLDAIYKACKRNEAVRFLLWIRLSRALRVTEFFEELEKDIRINYLCTRIIKLFVVELYCTHTAACIFYYLATTLPPAKEGYTWIGSLKMGDYNYSQFREIDLWTRYITSLYFSIVTMATVGYGDIHAVNNREMVFIIIYISGDMILGAYLLGNMAALIVKGSKTERYRDKMTDLNRYMNKNKLGRQISKEIKSHVRLQYESSDSDTSVLQGIPASFRAKISQKLYEPYVKEVPLFKGCSLAFIKQIAIKVEEELFLPGEVIIEEGNIADQLYIVCHGTVVEDAGKSENESGKCVRTLERCSSLNEISVLCNIPVLDTVRVGELSKLLRVDKQSLKDILEVFFSDGRIILDNLLEGKEAYIHNKILESDITLHVEKHELEMALRLNSAVYNDDIYRVKRLVAAGVDPNKTDYDGRSPLHIAAIKGYEDIAQFLMQKGAIINLTDNHGNSPLLEAIKNGHDQVVSMLVEAGACLDMNNAGNCLCMAVAKGDLEFVTRVLANGINPNSKNYDLRTPLHIAAAEGFYSMSKLILEAGGSVFSKDRWGNTPLDEARVGGSKKLVKLLEDTISGADIVC</sequence>
<evidence type="ECO:0000256" key="13">
    <source>
        <dbReference type="ARBA" id="ARBA00023136"/>
    </source>
</evidence>
<keyword evidence="12 16" id="KW-0406">Ion transport</keyword>
<keyword evidence="8 16" id="KW-0851">Voltage-gated channel</keyword>
<keyword evidence="4 16" id="KW-0633">Potassium transport</keyword>
<feature type="compositionally biased region" description="Acidic residues" evidence="17">
    <location>
        <begin position="9"/>
        <end position="18"/>
    </location>
</feature>
<dbReference type="InterPro" id="IPR005821">
    <property type="entry name" value="Ion_trans_dom"/>
</dbReference>
<feature type="region of interest" description="Disordered" evidence="17">
    <location>
        <begin position="1"/>
        <end position="30"/>
    </location>
</feature>
<dbReference type="Gene3D" id="2.60.120.10">
    <property type="entry name" value="Jelly Rolls"/>
    <property type="match status" value="1"/>
</dbReference>
<evidence type="ECO:0000256" key="7">
    <source>
        <dbReference type="ARBA" id="ARBA00022826"/>
    </source>
</evidence>
<dbReference type="Pfam" id="PF12796">
    <property type="entry name" value="Ank_2"/>
    <property type="match status" value="2"/>
</dbReference>
<evidence type="ECO:0000256" key="9">
    <source>
        <dbReference type="ARBA" id="ARBA00022958"/>
    </source>
</evidence>
<keyword evidence="6" id="KW-0677">Repeat</keyword>
<dbReference type="PROSITE" id="PS50042">
    <property type="entry name" value="CNMP_BINDING_3"/>
    <property type="match status" value="1"/>
</dbReference>
<comment type="caution">
    <text evidence="16">Lacks conserved residue(s) required for the propagation of feature annotation.</text>
</comment>
<dbReference type="Gene3D" id="1.25.40.20">
    <property type="entry name" value="Ankyrin repeat-containing domain"/>
    <property type="match status" value="2"/>
</dbReference>
<keyword evidence="14 16" id="KW-0407">Ion channel</keyword>
<dbReference type="Proteomes" id="UP000245207">
    <property type="component" value="Unassembled WGS sequence"/>
</dbReference>
<dbReference type="InterPro" id="IPR000595">
    <property type="entry name" value="cNMP-bd_dom"/>
</dbReference>
<evidence type="ECO:0000256" key="6">
    <source>
        <dbReference type="ARBA" id="ARBA00022737"/>
    </source>
</evidence>
<dbReference type="InterPro" id="IPR018488">
    <property type="entry name" value="cNMP-bd_CS"/>
</dbReference>
<keyword evidence="20" id="KW-1185">Reference proteome</keyword>
<dbReference type="STRING" id="35608.A0A2U1NL73"/>
<dbReference type="CDD" id="cd00038">
    <property type="entry name" value="CAP_ED"/>
    <property type="match status" value="1"/>
</dbReference>
<evidence type="ECO:0000256" key="15">
    <source>
        <dbReference type="PROSITE-ProRule" id="PRU00023"/>
    </source>
</evidence>
<dbReference type="SUPFAM" id="SSF48403">
    <property type="entry name" value="Ankyrin repeat"/>
    <property type="match status" value="1"/>
</dbReference>
<feature type="repeat" description="ANK" evidence="15">
    <location>
        <begin position="642"/>
        <end position="674"/>
    </location>
</feature>
<evidence type="ECO:0000256" key="5">
    <source>
        <dbReference type="ARBA" id="ARBA00022692"/>
    </source>
</evidence>
<dbReference type="InterPro" id="IPR018490">
    <property type="entry name" value="cNMP-bd_dom_sf"/>
</dbReference>
<comment type="function">
    <text evidence="16">Potassium channel.</text>
</comment>
<dbReference type="SMART" id="SM00100">
    <property type="entry name" value="cNMP"/>
    <property type="match status" value="1"/>
</dbReference>
<dbReference type="Pfam" id="PF00027">
    <property type="entry name" value="cNMP_binding"/>
    <property type="match status" value="1"/>
</dbReference>
<dbReference type="PANTHER" id="PTHR45743">
    <property type="entry name" value="POTASSIUM CHANNEL AKT1"/>
    <property type="match status" value="1"/>
</dbReference>
<keyword evidence="5 16" id="KW-0812">Transmembrane</keyword>
<dbReference type="PRINTS" id="PR01463">
    <property type="entry name" value="EAGCHANLFMLY"/>
</dbReference>
<dbReference type="SUPFAM" id="SSF51206">
    <property type="entry name" value="cAMP-binding domain-like"/>
    <property type="match status" value="1"/>
</dbReference>
<dbReference type="InterPro" id="IPR002110">
    <property type="entry name" value="Ankyrin_rpt"/>
</dbReference>
<evidence type="ECO:0000256" key="16">
    <source>
        <dbReference type="RuleBase" id="RU369015"/>
    </source>
</evidence>
<proteinExistence type="inferred from homology"/>
<dbReference type="Gene3D" id="1.10.287.630">
    <property type="entry name" value="Helix hairpin bin"/>
    <property type="match status" value="1"/>
</dbReference>
<dbReference type="PROSITE" id="PS50297">
    <property type="entry name" value="ANK_REP_REGION"/>
    <property type="match status" value="3"/>
</dbReference>
<organism evidence="19 20">
    <name type="scientific">Artemisia annua</name>
    <name type="common">Sweet wormwood</name>
    <dbReference type="NCBI Taxonomy" id="35608"/>
    <lineage>
        <taxon>Eukaryota</taxon>
        <taxon>Viridiplantae</taxon>
        <taxon>Streptophyta</taxon>
        <taxon>Embryophyta</taxon>
        <taxon>Tracheophyta</taxon>
        <taxon>Spermatophyta</taxon>
        <taxon>Magnoliopsida</taxon>
        <taxon>eudicotyledons</taxon>
        <taxon>Gunneridae</taxon>
        <taxon>Pentapetalae</taxon>
        <taxon>asterids</taxon>
        <taxon>campanulids</taxon>
        <taxon>Asterales</taxon>
        <taxon>Asteraceae</taxon>
        <taxon>Asteroideae</taxon>
        <taxon>Anthemideae</taxon>
        <taxon>Artemisiinae</taxon>
        <taxon>Artemisia</taxon>
    </lineage>
</organism>
<keyword evidence="3 16" id="KW-0813">Transport</keyword>
<gene>
    <name evidence="19" type="ORF">CTI12_AA253960</name>
</gene>
<evidence type="ECO:0000313" key="20">
    <source>
        <dbReference type="Proteomes" id="UP000245207"/>
    </source>
</evidence>
<dbReference type="PROSITE" id="PS50088">
    <property type="entry name" value="ANK_REPEAT"/>
    <property type="match status" value="3"/>
</dbReference>
<comment type="subcellular location">
    <subcellularLocation>
        <location evidence="1 16">Membrane</location>
        <topology evidence="1 16">Multi-pass membrane protein</topology>
    </subcellularLocation>
</comment>
<dbReference type="SUPFAM" id="SSF81324">
    <property type="entry name" value="Voltage-gated potassium channels"/>
    <property type="match status" value="1"/>
</dbReference>
<dbReference type="Gene3D" id="1.10.287.70">
    <property type="match status" value="1"/>
</dbReference>
<feature type="transmembrane region" description="Helical" evidence="16">
    <location>
        <begin position="236"/>
        <end position="255"/>
    </location>
</feature>
<evidence type="ECO:0000256" key="2">
    <source>
        <dbReference type="ARBA" id="ARBA00007929"/>
    </source>
</evidence>
<name>A0A2U1NL73_ARTAN</name>
<dbReference type="OrthoDB" id="426293at2759"/>
<comment type="caution">
    <text evidence="19">The sequence shown here is derived from an EMBL/GenBank/DDBJ whole genome shotgun (WGS) entry which is preliminary data.</text>
</comment>
<dbReference type="EMBL" id="PKPP01002591">
    <property type="protein sequence ID" value="PWA74277.1"/>
    <property type="molecule type" value="Genomic_DNA"/>
</dbReference>
<comment type="similarity">
    <text evidence="2 16">Belongs to the potassium channel family. Plant (TC 1.A.1.4) subfamily.</text>
</comment>
<evidence type="ECO:0000256" key="10">
    <source>
        <dbReference type="ARBA" id="ARBA00022989"/>
    </source>
</evidence>
<dbReference type="FunFam" id="1.10.287.70:FF:000139">
    <property type="entry name" value="Potassium channel SKOR"/>
    <property type="match status" value="1"/>
</dbReference>
<evidence type="ECO:0000256" key="8">
    <source>
        <dbReference type="ARBA" id="ARBA00022882"/>
    </source>
</evidence>
<evidence type="ECO:0000256" key="17">
    <source>
        <dbReference type="SAM" id="MobiDB-lite"/>
    </source>
</evidence>
<keyword evidence="11 15" id="KW-0040">ANK repeat</keyword>
<evidence type="ECO:0000256" key="14">
    <source>
        <dbReference type="ARBA" id="ARBA00023303"/>
    </source>
</evidence>
<comment type="domain">
    <text evidence="16">The segment S4 is probably the voltage-sensor and is characterized by a series of positively charged amino acids. The pore-forming region H5 is enclosed by the transmembrane segments S5 and S6 in the Shaker-type (1P/6TM) and contains the GYGD signature motif which seems to be involved in potassium selectivity.</text>
</comment>
<feature type="transmembrane region" description="Helical" evidence="16">
    <location>
        <begin position="267"/>
        <end position="292"/>
    </location>
</feature>
<feature type="transmembrane region" description="Helical" evidence="16">
    <location>
        <begin position="78"/>
        <end position="99"/>
    </location>
</feature>
<evidence type="ECO:0000259" key="18">
    <source>
        <dbReference type="PROSITE" id="PS50042"/>
    </source>
</evidence>
<feature type="repeat" description="ANK" evidence="15">
    <location>
        <begin position="545"/>
        <end position="577"/>
    </location>
</feature>
<evidence type="ECO:0000256" key="12">
    <source>
        <dbReference type="ARBA" id="ARBA00023065"/>
    </source>
</evidence>
<dbReference type="InterPro" id="IPR045319">
    <property type="entry name" value="KAT/AKT"/>
</dbReference>